<accession>B0CV13</accession>
<dbReference type="AlphaFoldDB" id="B0CV13"/>
<name>B0CV13_LACBS</name>
<feature type="compositionally biased region" description="Polar residues" evidence="1">
    <location>
        <begin position="9"/>
        <end position="20"/>
    </location>
</feature>
<organism evidence="3">
    <name type="scientific">Laccaria bicolor (strain S238N-H82 / ATCC MYA-4686)</name>
    <name type="common">Bicoloured deceiver</name>
    <name type="synonym">Laccaria laccata var. bicolor</name>
    <dbReference type="NCBI Taxonomy" id="486041"/>
    <lineage>
        <taxon>Eukaryota</taxon>
        <taxon>Fungi</taxon>
        <taxon>Dikarya</taxon>
        <taxon>Basidiomycota</taxon>
        <taxon>Agaricomycotina</taxon>
        <taxon>Agaricomycetes</taxon>
        <taxon>Agaricomycetidae</taxon>
        <taxon>Agaricales</taxon>
        <taxon>Agaricineae</taxon>
        <taxon>Hydnangiaceae</taxon>
        <taxon>Laccaria</taxon>
    </lineage>
</organism>
<evidence type="ECO:0000256" key="1">
    <source>
        <dbReference type="SAM" id="MobiDB-lite"/>
    </source>
</evidence>
<dbReference type="RefSeq" id="XP_001876167.1">
    <property type="nucleotide sequence ID" value="XM_001876132.1"/>
</dbReference>
<dbReference type="Proteomes" id="UP000001194">
    <property type="component" value="Unassembled WGS sequence"/>
</dbReference>
<keyword evidence="3" id="KW-1185">Reference proteome</keyword>
<dbReference type="EMBL" id="DS547093">
    <property type="protein sequence ID" value="EDR13669.1"/>
    <property type="molecule type" value="Genomic_DNA"/>
</dbReference>
<gene>
    <name evidence="2" type="ORF">LACBIDRAFT_308900</name>
</gene>
<feature type="region of interest" description="Disordered" evidence="1">
    <location>
        <begin position="1"/>
        <end position="20"/>
    </location>
</feature>
<dbReference type="KEGG" id="lbc:LACBIDRAFT_308900"/>
<dbReference type="OrthoDB" id="10470377at2759"/>
<reference evidence="2 3" key="1">
    <citation type="journal article" date="2008" name="Nature">
        <title>The genome of Laccaria bicolor provides insights into mycorrhizal symbiosis.</title>
        <authorList>
            <person name="Martin F."/>
            <person name="Aerts A."/>
            <person name="Ahren D."/>
            <person name="Brun A."/>
            <person name="Danchin E.G.J."/>
            <person name="Duchaussoy F."/>
            <person name="Gibon J."/>
            <person name="Kohler A."/>
            <person name="Lindquist E."/>
            <person name="Pereda V."/>
            <person name="Salamov A."/>
            <person name="Shapiro H.J."/>
            <person name="Wuyts J."/>
            <person name="Blaudez D."/>
            <person name="Buee M."/>
            <person name="Brokstein P."/>
            <person name="Canbaeck B."/>
            <person name="Cohen D."/>
            <person name="Courty P.E."/>
            <person name="Coutinho P.M."/>
            <person name="Delaruelle C."/>
            <person name="Detter J.C."/>
            <person name="Deveau A."/>
            <person name="DiFazio S."/>
            <person name="Duplessis S."/>
            <person name="Fraissinet-Tachet L."/>
            <person name="Lucic E."/>
            <person name="Frey-Klett P."/>
            <person name="Fourrey C."/>
            <person name="Feussner I."/>
            <person name="Gay G."/>
            <person name="Grimwood J."/>
            <person name="Hoegger P.J."/>
            <person name="Jain P."/>
            <person name="Kilaru S."/>
            <person name="Labbe J."/>
            <person name="Lin Y.C."/>
            <person name="Legue V."/>
            <person name="Le Tacon F."/>
            <person name="Marmeisse R."/>
            <person name="Melayah D."/>
            <person name="Montanini B."/>
            <person name="Muratet M."/>
            <person name="Nehls U."/>
            <person name="Niculita-Hirzel H."/>
            <person name="Oudot-Le Secq M.P."/>
            <person name="Peter M."/>
            <person name="Quesneville H."/>
            <person name="Rajashekar B."/>
            <person name="Reich M."/>
            <person name="Rouhier N."/>
            <person name="Schmutz J."/>
            <person name="Yin T."/>
            <person name="Chalot M."/>
            <person name="Henrissat B."/>
            <person name="Kuees U."/>
            <person name="Lucas S."/>
            <person name="Van de Peer Y."/>
            <person name="Podila G.K."/>
            <person name="Polle A."/>
            <person name="Pukkila P.J."/>
            <person name="Richardson P.M."/>
            <person name="Rouze P."/>
            <person name="Sanders I.R."/>
            <person name="Stajich J.E."/>
            <person name="Tunlid A."/>
            <person name="Tuskan G."/>
            <person name="Grigoriev I.V."/>
        </authorList>
    </citation>
    <scope>NUCLEOTIDE SEQUENCE [LARGE SCALE GENOMIC DNA]</scope>
    <source>
        <strain evidence="3">S238N-H82 / ATCC MYA-4686</strain>
    </source>
</reference>
<evidence type="ECO:0000313" key="2">
    <source>
        <dbReference type="EMBL" id="EDR13669.1"/>
    </source>
</evidence>
<dbReference type="InParanoid" id="B0CV13"/>
<protein>
    <submittedName>
        <fullName evidence="2">Predicted protein</fullName>
    </submittedName>
</protein>
<sequence>MSDLGDEQAPSNSLWQRDISTTSNEAASGRNLLVGIQQPQNISYHAAKVLKRMERPIVDGVDCIVEVWMLAGIWEVVSYIAPL</sequence>
<proteinExistence type="predicted"/>
<dbReference type="GeneID" id="6071388"/>
<evidence type="ECO:0000313" key="3">
    <source>
        <dbReference type="Proteomes" id="UP000001194"/>
    </source>
</evidence>
<dbReference type="HOGENOM" id="CLU_2542946_0_0_1"/>